<dbReference type="PROSITE" id="PS50234">
    <property type="entry name" value="VWFA"/>
    <property type="match status" value="1"/>
</dbReference>
<dbReference type="OMA" id="ITAISWP"/>
<dbReference type="AlphaFoldDB" id="H2ZK56"/>
<evidence type="ECO:0000256" key="1">
    <source>
        <dbReference type="ARBA" id="ARBA00007060"/>
    </source>
</evidence>
<dbReference type="Ensembl" id="ENSCSAVT00000018167.1">
    <property type="protein sequence ID" value="ENSCSAVP00000017972.1"/>
    <property type="gene ID" value="ENSCSAVG00000010579.1"/>
</dbReference>
<organism evidence="3 4">
    <name type="scientific">Ciona savignyi</name>
    <name type="common">Pacific transparent sea squirt</name>
    <dbReference type="NCBI Taxonomy" id="51511"/>
    <lineage>
        <taxon>Eukaryota</taxon>
        <taxon>Metazoa</taxon>
        <taxon>Chordata</taxon>
        <taxon>Tunicata</taxon>
        <taxon>Ascidiacea</taxon>
        <taxon>Phlebobranchia</taxon>
        <taxon>Cionidae</taxon>
        <taxon>Ciona</taxon>
    </lineage>
</organism>
<dbReference type="PANTHER" id="PTHR10166:SF37">
    <property type="entry name" value="STOLID, ISOFORM H"/>
    <property type="match status" value="1"/>
</dbReference>
<dbReference type="Proteomes" id="UP000007875">
    <property type="component" value="Unassembled WGS sequence"/>
</dbReference>
<sequence>MFKKQMCSASNQPKTRWVFVGTNSGVFRYFPGKLWNPGCSTVDLHDTTKSPWFVQGIASPKDVLVMIDTSGSIIGITLSLIKSSVAKLMTTLAGNDFFNIFVFNQKAEYLEKSCPGLIQATPINKQMAVSWLDKLKVHNSSSFDVGFEFGFSVLNQSEASNTTTRPIRAGCNSIILLFTDGGAAYPGRTFQKWNLDKQVRVFTYSVGKPFSSTTTLNEMACNNRGE</sequence>
<feature type="domain" description="VWFA" evidence="2">
    <location>
        <begin position="62"/>
        <end position="226"/>
    </location>
</feature>
<keyword evidence="4" id="KW-1185">Reference proteome</keyword>
<comment type="similarity">
    <text evidence="1">Belongs to the calcium channel subunit alpha-2/delta family.</text>
</comment>
<dbReference type="InterPro" id="IPR051173">
    <property type="entry name" value="Ca_channel_alpha-2/delta"/>
</dbReference>
<dbReference type="GeneTree" id="ENSGT00940000166626"/>
<reference evidence="3" key="3">
    <citation type="submission" date="2025-09" db="UniProtKB">
        <authorList>
            <consortium name="Ensembl"/>
        </authorList>
    </citation>
    <scope>IDENTIFICATION</scope>
</reference>
<dbReference type="PANTHER" id="PTHR10166">
    <property type="entry name" value="VOLTAGE-DEPENDENT CALCIUM CHANNEL SUBUNIT ALPHA-2/DELTA-RELATED"/>
    <property type="match status" value="1"/>
</dbReference>
<accession>H2ZK56</accession>
<name>H2ZK56_CIOSA</name>
<dbReference type="InParanoid" id="H2ZK56"/>
<evidence type="ECO:0000259" key="2">
    <source>
        <dbReference type="PROSITE" id="PS50234"/>
    </source>
</evidence>
<reference evidence="4" key="1">
    <citation type="submission" date="2003-08" db="EMBL/GenBank/DDBJ databases">
        <authorList>
            <person name="Birren B."/>
            <person name="Nusbaum C."/>
            <person name="Abebe A."/>
            <person name="Abouelleil A."/>
            <person name="Adekoya E."/>
            <person name="Ait-zahra M."/>
            <person name="Allen N."/>
            <person name="Allen T."/>
            <person name="An P."/>
            <person name="Anderson M."/>
            <person name="Anderson S."/>
            <person name="Arachchi H."/>
            <person name="Armbruster J."/>
            <person name="Bachantsang P."/>
            <person name="Baldwin J."/>
            <person name="Barry A."/>
            <person name="Bayul T."/>
            <person name="Blitshsteyn B."/>
            <person name="Bloom T."/>
            <person name="Blye J."/>
            <person name="Boguslavskiy L."/>
            <person name="Borowsky M."/>
            <person name="Boukhgalter B."/>
            <person name="Brunache A."/>
            <person name="Butler J."/>
            <person name="Calixte N."/>
            <person name="Calvo S."/>
            <person name="Camarata J."/>
            <person name="Campo K."/>
            <person name="Chang J."/>
            <person name="Cheshatsang Y."/>
            <person name="Citroen M."/>
            <person name="Collymore A."/>
            <person name="Considine T."/>
            <person name="Cook A."/>
            <person name="Cooke P."/>
            <person name="Corum B."/>
            <person name="Cuomo C."/>
            <person name="David R."/>
            <person name="Dawoe T."/>
            <person name="Degray S."/>
            <person name="Dodge S."/>
            <person name="Dooley K."/>
            <person name="Dorje P."/>
            <person name="Dorjee K."/>
            <person name="Dorris L."/>
            <person name="Duffey N."/>
            <person name="Dupes A."/>
            <person name="Elkins T."/>
            <person name="Engels R."/>
            <person name="Erickson J."/>
            <person name="Farina A."/>
            <person name="Faro S."/>
            <person name="Ferreira P."/>
            <person name="Fischer H."/>
            <person name="Fitzgerald M."/>
            <person name="Foley K."/>
            <person name="Gage D."/>
            <person name="Galagan J."/>
            <person name="Gearin G."/>
            <person name="Gnerre S."/>
            <person name="Gnirke A."/>
            <person name="Goyette A."/>
            <person name="Graham J."/>
            <person name="Grandbois E."/>
            <person name="Gyaltsen K."/>
            <person name="Hafez N."/>
            <person name="Hagopian D."/>
            <person name="Hagos B."/>
            <person name="Hall J."/>
            <person name="Hatcher B."/>
            <person name="Heller A."/>
            <person name="Higgins H."/>
            <person name="Honan T."/>
            <person name="Horn A."/>
            <person name="Houde N."/>
            <person name="Hughes L."/>
            <person name="Hulme W."/>
            <person name="Husby E."/>
            <person name="Iliev I."/>
            <person name="Jaffe D."/>
            <person name="Jones C."/>
            <person name="Kamal M."/>
            <person name="Kamat A."/>
            <person name="Kamvysselis M."/>
            <person name="Karlsson E."/>
            <person name="Kells C."/>
            <person name="Kieu A."/>
            <person name="Kisner P."/>
            <person name="Kodira C."/>
            <person name="Kulbokas E."/>
            <person name="Labutti K."/>
            <person name="Lama D."/>
            <person name="Landers T."/>
            <person name="Leger J."/>
            <person name="Levine S."/>
            <person name="Lewis D."/>
            <person name="Lewis T."/>
            <person name="Lindblad-toh K."/>
            <person name="Liu X."/>
            <person name="Lokyitsang T."/>
            <person name="Lokyitsang Y."/>
            <person name="Lucien O."/>
            <person name="Lui A."/>
            <person name="Ma L.J."/>
            <person name="Mabbitt R."/>
            <person name="Macdonald J."/>
            <person name="Maclean C."/>
            <person name="Major J."/>
            <person name="Manning J."/>
            <person name="Marabella R."/>
            <person name="Maru K."/>
            <person name="Matthews C."/>
            <person name="Mauceli E."/>
            <person name="Mccarthy M."/>
            <person name="Mcdonough S."/>
            <person name="Mcghee T."/>
            <person name="Meldrim J."/>
            <person name="Meneus L."/>
            <person name="Mesirov J."/>
            <person name="Mihalev A."/>
            <person name="Mihova T."/>
            <person name="Mikkelsen T."/>
            <person name="Mlenga V."/>
            <person name="Moru K."/>
            <person name="Mozes J."/>
            <person name="Mulrain L."/>
            <person name="Munson G."/>
            <person name="Naylor J."/>
            <person name="Newes C."/>
            <person name="Nguyen C."/>
            <person name="Nguyen N."/>
            <person name="Nguyen T."/>
            <person name="Nicol R."/>
            <person name="Nielsen C."/>
            <person name="Nizzari M."/>
            <person name="Norbu C."/>
            <person name="Norbu N."/>
            <person name="O'donnell P."/>
            <person name="Okoawo O."/>
            <person name="O'leary S."/>
            <person name="Omotosho B."/>
            <person name="O'neill K."/>
            <person name="Osman S."/>
            <person name="Parker S."/>
            <person name="Perrin D."/>
            <person name="Phunkhang P."/>
            <person name="Piqani B."/>
            <person name="Purcell S."/>
            <person name="Rachupka T."/>
            <person name="Ramasamy U."/>
            <person name="Rameau R."/>
            <person name="Ray V."/>
            <person name="Raymond C."/>
            <person name="Retta R."/>
            <person name="Richardson S."/>
            <person name="Rise C."/>
            <person name="Rodriguez J."/>
            <person name="Rogers J."/>
            <person name="Rogov P."/>
            <person name="Rutman M."/>
            <person name="Schupbach R."/>
            <person name="Seaman C."/>
            <person name="Settipalli S."/>
            <person name="Sharpe T."/>
            <person name="Sheridan J."/>
            <person name="Sherpa N."/>
            <person name="Shi J."/>
            <person name="Smirnov S."/>
            <person name="Smith C."/>
            <person name="Sougnez C."/>
            <person name="Spencer B."/>
            <person name="Stalker J."/>
            <person name="Stange-thomann N."/>
            <person name="Stavropoulos S."/>
            <person name="Stetson K."/>
            <person name="Stone C."/>
            <person name="Stone S."/>
            <person name="Stubbs M."/>
            <person name="Talamas J."/>
            <person name="Tchuinga P."/>
            <person name="Tenzing P."/>
            <person name="Tesfaye S."/>
            <person name="Theodore J."/>
            <person name="Thoulutsang Y."/>
            <person name="Topham K."/>
            <person name="Towey S."/>
            <person name="Tsamla T."/>
            <person name="Tsomo N."/>
            <person name="Vallee D."/>
            <person name="Vassiliev H."/>
            <person name="Venkataraman V."/>
            <person name="Vinson J."/>
            <person name="Vo A."/>
            <person name="Wade C."/>
            <person name="Wang S."/>
            <person name="Wangchuk T."/>
            <person name="Wangdi T."/>
            <person name="Whittaker C."/>
            <person name="Wilkinson J."/>
            <person name="Wu Y."/>
            <person name="Wyman D."/>
            <person name="Yadav S."/>
            <person name="Yang S."/>
            <person name="Yang X."/>
            <person name="Yeager S."/>
            <person name="Yee E."/>
            <person name="Young G."/>
            <person name="Zainoun J."/>
            <person name="Zembeck L."/>
            <person name="Zimmer A."/>
            <person name="Zody M."/>
            <person name="Lander E."/>
        </authorList>
    </citation>
    <scope>NUCLEOTIDE SEQUENCE [LARGE SCALE GENOMIC DNA]</scope>
</reference>
<dbReference type="Pfam" id="PF00092">
    <property type="entry name" value="VWA"/>
    <property type="match status" value="1"/>
</dbReference>
<dbReference type="HOGENOM" id="CLU_1227203_0_0_1"/>
<evidence type="ECO:0000313" key="3">
    <source>
        <dbReference type="Ensembl" id="ENSCSAVP00000017972.1"/>
    </source>
</evidence>
<evidence type="ECO:0000313" key="4">
    <source>
        <dbReference type="Proteomes" id="UP000007875"/>
    </source>
</evidence>
<dbReference type="eggNOG" id="KOG2353">
    <property type="taxonomic scope" value="Eukaryota"/>
</dbReference>
<dbReference type="GO" id="GO:0005245">
    <property type="term" value="F:voltage-gated calcium channel activity"/>
    <property type="evidence" value="ECO:0007669"/>
    <property type="project" value="TreeGrafter"/>
</dbReference>
<proteinExistence type="inferred from homology"/>
<dbReference type="STRING" id="51511.ENSCSAVP00000017972"/>
<dbReference type="InterPro" id="IPR002035">
    <property type="entry name" value="VWF_A"/>
</dbReference>
<protein>
    <recommendedName>
        <fullName evidence="2">VWFA domain-containing protein</fullName>
    </recommendedName>
</protein>
<dbReference type="GO" id="GO:0005891">
    <property type="term" value="C:voltage-gated calcium channel complex"/>
    <property type="evidence" value="ECO:0007669"/>
    <property type="project" value="TreeGrafter"/>
</dbReference>
<dbReference type="InterPro" id="IPR036465">
    <property type="entry name" value="vWFA_dom_sf"/>
</dbReference>
<dbReference type="SUPFAM" id="SSF53300">
    <property type="entry name" value="vWA-like"/>
    <property type="match status" value="1"/>
</dbReference>
<reference evidence="3" key="2">
    <citation type="submission" date="2025-08" db="UniProtKB">
        <authorList>
            <consortium name="Ensembl"/>
        </authorList>
    </citation>
    <scope>IDENTIFICATION</scope>
</reference>
<dbReference type="Gene3D" id="3.40.50.410">
    <property type="entry name" value="von Willebrand factor, type A domain"/>
    <property type="match status" value="1"/>
</dbReference>